<evidence type="ECO:0000313" key="1">
    <source>
        <dbReference type="EMBL" id="MFC0559354.1"/>
    </source>
</evidence>
<protein>
    <submittedName>
        <fullName evidence="1">Uncharacterized protein</fullName>
    </submittedName>
</protein>
<sequence>MRVAGITGKVVEKMRVAEKRGRVAGIGQEVDGILGNVAEIRTDKKPLPNIQQWSL</sequence>
<gene>
    <name evidence="1" type="ORF">ACFFH4_09870</name>
</gene>
<name>A0ABV6NG11_9BACI</name>
<reference evidence="1 2" key="1">
    <citation type="submission" date="2024-09" db="EMBL/GenBank/DDBJ databases">
        <authorList>
            <person name="Sun Q."/>
            <person name="Mori K."/>
        </authorList>
    </citation>
    <scope>NUCLEOTIDE SEQUENCE [LARGE SCALE GENOMIC DNA]</scope>
    <source>
        <strain evidence="1 2">NCAIM B.02301</strain>
    </source>
</reference>
<comment type="caution">
    <text evidence="1">The sequence shown here is derived from an EMBL/GenBank/DDBJ whole genome shotgun (WGS) entry which is preliminary data.</text>
</comment>
<dbReference type="EMBL" id="JBHLTR010000013">
    <property type="protein sequence ID" value="MFC0559354.1"/>
    <property type="molecule type" value="Genomic_DNA"/>
</dbReference>
<accession>A0ABV6NG11</accession>
<dbReference type="Proteomes" id="UP001589833">
    <property type="component" value="Unassembled WGS sequence"/>
</dbReference>
<organism evidence="1 2">
    <name type="scientific">Halalkalibacter alkalisediminis</name>
    <dbReference type="NCBI Taxonomy" id="935616"/>
    <lineage>
        <taxon>Bacteria</taxon>
        <taxon>Bacillati</taxon>
        <taxon>Bacillota</taxon>
        <taxon>Bacilli</taxon>
        <taxon>Bacillales</taxon>
        <taxon>Bacillaceae</taxon>
        <taxon>Halalkalibacter</taxon>
    </lineage>
</organism>
<evidence type="ECO:0000313" key="2">
    <source>
        <dbReference type="Proteomes" id="UP001589833"/>
    </source>
</evidence>
<proteinExistence type="predicted"/>
<keyword evidence="2" id="KW-1185">Reference proteome</keyword>